<evidence type="ECO:0000256" key="2">
    <source>
        <dbReference type="ARBA" id="ARBA00009045"/>
    </source>
</evidence>
<sequence length="289" mass="30504">MNPQPPAPTCFRHADRTTGLACTRCGRPACPDCLRQAAVGQQCVECVAQGQRDVRQVRTPVGGPAPTRPTPYVTYALIALNVAVFAITAVQAHSVAANSSSNLFHDWVLWPQAVAHGQWIRVVGGGFLHYGPLHLVVNMFALYVLGRDAETVLGRWRYLAIYLTSLLGGAATVMWLAPNDETAGASGAIFGLFGALTVVLLRLRRSPTQMLVVIGINLIISISVPGISLWGHLGGLAAGTLATVGLLYGPQWLRVRTQETGLRVGWAAVALVAVLALMLIGGAAASLAS</sequence>
<organism evidence="9 10">
    <name type="scientific">Nocardia jiangxiensis</name>
    <dbReference type="NCBI Taxonomy" id="282685"/>
    <lineage>
        <taxon>Bacteria</taxon>
        <taxon>Bacillati</taxon>
        <taxon>Actinomycetota</taxon>
        <taxon>Actinomycetes</taxon>
        <taxon>Mycobacteriales</taxon>
        <taxon>Nocardiaceae</taxon>
        <taxon>Nocardia</taxon>
    </lineage>
</organism>
<keyword evidence="6 7" id="KW-0472">Membrane</keyword>
<evidence type="ECO:0000259" key="8">
    <source>
        <dbReference type="Pfam" id="PF01694"/>
    </source>
</evidence>
<comment type="subcellular location">
    <subcellularLocation>
        <location evidence="1">Membrane</location>
        <topology evidence="1">Multi-pass membrane protein</topology>
    </subcellularLocation>
</comment>
<dbReference type="InterPro" id="IPR035952">
    <property type="entry name" value="Rhomboid-like_sf"/>
</dbReference>
<dbReference type="EMBL" id="JBIAQY010000003">
    <property type="protein sequence ID" value="MFF3568317.1"/>
    <property type="molecule type" value="Genomic_DNA"/>
</dbReference>
<dbReference type="PANTHER" id="PTHR43731:SF14">
    <property type="entry name" value="PRESENILIN-ASSOCIATED RHOMBOID-LIKE PROTEIN, MITOCHONDRIAL"/>
    <property type="match status" value="1"/>
</dbReference>
<dbReference type="SUPFAM" id="SSF144091">
    <property type="entry name" value="Rhomboid-like"/>
    <property type="match status" value="1"/>
</dbReference>
<proteinExistence type="inferred from homology"/>
<evidence type="ECO:0000256" key="3">
    <source>
        <dbReference type="ARBA" id="ARBA00022692"/>
    </source>
</evidence>
<dbReference type="Gene3D" id="1.20.1540.10">
    <property type="entry name" value="Rhomboid-like"/>
    <property type="match status" value="1"/>
</dbReference>
<feature type="transmembrane region" description="Helical" evidence="7">
    <location>
        <begin position="158"/>
        <end position="177"/>
    </location>
</feature>
<dbReference type="CDD" id="cd19756">
    <property type="entry name" value="Bbox2"/>
    <property type="match status" value="1"/>
</dbReference>
<feature type="transmembrane region" description="Helical" evidence="7">
    <location>
        <begin position="72"/>
        <end position="92"/>
    </location>
</feature>
<feature type="transmembrane region" description="Helical" evidence="7">
    <location>
        <begin position="127"/>
        <end position="146"/>
    </location>
</feature>
<comment type="caution">
    <text evidence="9">The sequence shown here is derived from an EMBL/GenBank/DDBJ whole genome shotgun (WGS) entry which is preliminary data.</text>
</comment>
<name>A0ABW6RWB8_9NOCA</name>
<evidence type="ECO:0000313" key="10">
    <source>
        <dbReference type="Proteomes" id="UP001601992"/>
    </source>
</evidence>
<dbReference type="Pfam" id="PF01694">
    <property type="entry name" value="Rhomboid"/>
    <property type="match status" value="1"/>
</dbReference>
<dbReference type="Proteomes" id="UP001601992">
    <property type="component" value="Unassembled WGS sequence"/>
</dbReference>
<evidence type="ECO:0000256" key="4">
    <source>
        <dbReference type="ARBA" id="ARBA00022801"/>
    </source>
</evidence>
<keyword evidence="10" id="KW-1185">Reference proteome</keyword>
<evidence type="ECO:0000256" key="1">
    <source>
        <dbReference type="ARBA" id="ARBA00004141"/>
    </source>
</evidence>
<evidence type="ECO:0000256" key="7">
    <source>
        <dbReference type="SAM" id="Phobius"/>
    </source>
</evidence>
<evidence type="ECO:0000256" key="6">
    <source>
        <dbReference type="ARBA" id="ARBA00023136"/>
    </source>
</evidence>
<comment type="similarity">
    <text evidence="2">Belongs to the peptidase S54 family.</text>
</comment>
<dbReference type="RefSeq" id="WP_040816982.1">
    <property type="nucleotide sequence ID" value="NZ_JBIAQY010000003.1"/>
</dbReference>
<dbReference type="EC" id="3.4.21.-" evidence="9"/>
<dbReference type="GO" id="GO:0006508">
    <property type="term" value="P:proteolysis"/>
    <property type="evidence" value="ECO:0007669"/>
    <property type="project" value="UniProtKB-KW"/>
</dbReference>
<keyword evidence="3 7" id="KW-0812">Transmembrane</keyword>
<dbReference type="InterPro" id="IPR050925">
    <property type="entry name" value="Rhomboid_protease_S54"/>
</dbReference>
<dbReference type="InterPro" id="IPR022764">
    <property type="entry name" value="Peptidase_S54_rhomboid_dom"/>
</dbReference>
<evidence type="ECO:0000313" key="9">
    <source>
        <dbReference type="EMBL" id="MFF3568317.1"/>
    </source>
</evidence>
<gene>
    <name evidence="9" type="ORF">ACFYXQ_11145</name>
</gene>
<feature type="transmembrane region" description="Helical" evidence="7">
    <location>
        <begin position="236"/>
        <end position="253"/>
    </location>
</feature>
<keyword evidence="9" id="KW-0645">Protease</keyword>
<accession>A0ABW6RWB8</accession>
<dbReference type="GO" id="GO:0008233">
    <property type="term" value="F:peptidase activity"/>
    <property type="evidence" value="ECO:0007669"/>
    <property type="project" value="UniProtKB-KW"/>
</dbReference>
<evidence type="ECO:0000256" key="5">
    <source>
        <dbReference type="ARBA" id="ARBA00022989"/>
    </source>
</evidence>
<feature type="transmembrane region" description="Helical" evidence="7">
    <location>
        <begin position="265"/>
        <end position="288"/>
    </location>
</feature>
<feature type="transmembrane region" description="Helical" evidence="7">
    <location>
        <begin position="183"/>
        <end position="203"/>
    </location>
</feature>
<protein>
    <submittedName>
        <fullName evidence="9">Rhomboid family intramembrane serine protease</fullName>
        <ecNumber evidence="9">3.4.21.-</ecNumber>
    </submittedName>
</protein>
<feature type="transmembrane region" description="Helical" evidence="7">
    <location>
        <begin position="210"/>
        <end position="230"/>
    </location>
</feature>
<feature type="domain" description="Peptidase S54 rhomboid" evidence="8">
    <location>
        <begin position="117"/>
        <end position="247"/>
    </location>
</feature>
<keyword evidence="4 9" id="KW-0378">Hydrolase</keyword>
<keyword evidence="5 7" id="KW-1133">Transmembrane helix</keyword>
<reference evidence="9 10" key="1">
    <citation type="submission" date="2024-10" db="EMBL/GenBank/DDBJ databases">
        <title>The Natural Products Discovery Center: Release of the First 8490 Sequenced Strains for Exploring Actinobacteria Biosynthetic Diversity.</title>
        <authorList>
            <person name="Kalkreuter E."/>
            <person name="Kautsar S.A."/>
            <person name="Yang D."/>
            <person name="Bader C.D."/>
            <person name="Teijaro C.N."/>
            <person name="Fluegel L."/>
            <person name="Davis C.M."/>
            <person name="Simpson J.R."/>
            <person name="Lauterbach L."/>
            <person name="Steele A.D."/>
            <person name="Gui C."/>
            <person name="Meng S."/>
            <person name="Li G."/>
            <person name="Viehrig K."/>
            <person name="Ye F."/>
            <person name="Su P."/>
            <person name="Kiefer A.F."/>
            <person name="Nichols A."/>
            <person name="Cepeda A.J."/>
            <person name="Yan W."/>
            <person name="Fan B."/>
            <person name="Jiang Y."/>
            <person name="Adhikari A."/>
            <person name="Zheng C.-J."/>
            <person name="Schuster L."/>
            <person name="Cowan T.M."/>
            <person name="Smanski M.J."/>
            <person name="Chevrette M.G."/>
            <person name="De Carvalho L.P.S."/>
            <person name="Shen B."/>
        </authorList>
    </citation>
    <scope>NUCLEOTIDE SEQUENCE [LARGE SCALE GENOMIC DNA]</scope>
    <source>
        <strain evidence="9 10">NPDC002593</strain>
    </source>
</reference>
<dbReference type="PANTHER" id="PTHR43731">
    <property type="entry name" value="RHOMBOID PROTEASE"/>
    <property type="match status" value="1"/>
</dbReference>